<feature type="region of interest" description="Disordered" evidence="1">
    <location>
        <begin position="161"/>
        <end position="181"/>
    </location>
</feature>
<dbReference type="RefSeq" id="XP_009172926.1">
    <property type="nucleotide sequence ID" value="XM_009174662.1"/>
</dbReference>
<evidence type="ECO:0000256" key="1">
    <source>
        <dbReference type="SAM" id="MobiDB-lite"/>
    </source>
</evidence>
<dbReference type="GeneID" id="20322949"/>
<dbReference type="CTD" id="20322949"/>
<sequence length="394" mass="45679">MSKDVQINPYINYPVDKKSKQIVNKEIAVAQLGKTKLKGAEAFSEATANNLLEKHLKKKGKPAPVYFLVDRIRFKKKGNHEYLSYREIQNFHKFEHYPNLFMLFVAEEKKGKRSYETYACNNTSDVQAIRDMINAAHNDPKKLLQDVGLTRMLSLSSSSSSEYYIDSHPQSRPSSRHRSTPYVQQEPMEYVYLMEPEQPIVYQKTYTRPQSTASRGSVAPPGDVTYLRSDNINGPQIMDRGPVYMYVSRSKRIHADPTIPHVFRRCYGREAWPARGWPKIRDACRSGIKTRSDWSKIWTQQPIMTQYWPNAGCQWSSRTRQKFQKDIAAYAIYTKRCTTVPEFVLGVNRTVAPLVFVFDVNASLGGSDRELSRGKYRYNSRTRKPRHIVFYKNT</sequence>
<evidence type="ECO:0000313" key="4">
    <source>
        <dbReference type="Proteomes" id="UP000054324"/>
    </source>
</evidence>
<dbReference type="AlphaFoldDB" id="A0A074ZJ04"/>
<evidence type="ECO:0000259" key="2">
    <source>
        <dbReference type="Pfam" id="PF25356"/>
    </source>
</evidence>
<accession>A0A074ZJ04</accession>
<feature type="domain" description="Trematode PH-like" evidence="2">
    <location>
        <begin position="19"/>
        <end position="142"/>
    </location>
</feature>
<organism evidence="3 4">
    <name type="scientific">Opisthorchis viverrini</name>
    <name type="common">Southeast Asian liver fluke</name>
    <dbReference type="NCBI Taxonomy" id="6198"/>
    <lineage>
        <taxon>Eukaryota</taxon>
        <taxon>Metazoa</taxon>
        <taxon>Spiralia</taxon>
        <taxon>Lophotrochozoa</taxon>
        <taxon>Platyhelminthes</taxon>
        <taxon>Trematoda</taxon>
        <taxon>Digenea</taxon>
        <taxon>Opisthorchiida</taxon>
        <taxon>Opisthorchiata</taxon>
        <taxon>Opisthorchiidae</taxon>
        <taxon>Opisthorchis</taxon>
    </lineage>
</organism>
<gene>
    <name evidence="3" type="ORF">T265_08770</name>
</gene>
<dbReference type="Proteomes" id="UP000054324">
    <property type="component" value="Unassembled WGS sequence"/>
</dbReference>
<evidence type="ECO:0000313" key="3">
    <source>
        <dbReference type="EMBL" id="KER23325.1"/>
    </source>
</evidence>
<dbReference type="InterPro" id="IPR057376">
    <property type="entry name" value="PH_trem"/>
</dbReference>
<reference evidence="3 4" key="1">
    <citation type="submission" date="2013-11" db="EMBL/GenBank/DDBJ databases">
        <title>Opisthorchis viverrini - life in the bile duct.</title>
        <authorList>
            <person name="Young N.D."/>
            <person name="Nagarajan N."/>
            <person name="Lin S.J."/>
            <person name="Korhonen P.K."/>
            <person name="Jex A.R."/>
            <person name="Hall R.S."/>
            <person name="Safavi-Hemami H."/>
            <person name="Kaewkong W."/>
            <person name="Bertrand D."/>
            <person name="Gao S."/>
            <person name="Seet Q."/>
            <person name="Wongkham S."/>
            <person name="Teh B.T."/>
            <person name="Wongkham C."/>
            <person name="Intapan P.M."/>
            <person name="Maleewong W."/>
            <person name="Yang X."/>
            <person name="Hu M."/>
            <person name="Wang Z."/>
            <person name="Hofmann A."/>
            <person name="Sternberg P.W."/>
            <person name="Tan P."/>
            <person name="Wang J."/>
            <person name="Gasser R.B."/>
        </authorList>
    </citation>
    <scope>NUCLEOTIDE SEQUENCE [LARGE SCALE GENOMIC DNA]</scope>
</reference>
<protein>
    <recommendedName>
        <fullName evidence="2">Trematode PH-like domain-containing protein</fullName>
    </recommendedName>
</protein>
<name>A0A074ZJ04_OPIVI</name>
<keyword evidence="4" id="KW-1185">Reference proteome</keyword>
<dbReference type="KEGG" id="ovi:T265_08770"/>
<proteinExistence type="predicted"/>
<dbReference type="EMBL" id="KL596854">
    <property type="protein sequence ID" value="KER23325.1"/>
    <property type="molecule type" value="Genomic_DNA"/>
</dbReference>
<dbReference type="OrthoDB" id="6227722at2759"/>
<dbReference type="Pfam" id="PF25356">
    <property type="entry name" value="PH_trem"/>
    <property type="match status" value="1"/>
</dbReference>
<feature type="compositionally biased region" description="Low complexity" evidence="1">
    <location>
        <begin position="161"/>
        <end position="173"/>
    </location>
</feature>